<reference evidence="14 15" key="1">
    <citation type="submission" date="2019-06" db="EMBL/GenBank/DDBJ databases">
        <title>Draft genome of C. phoceense Strain 272.</title>
        <authorList>
            <person name="Pacheco L.G.C."/>
            <person name="Barberis C.M."/>
            <person name="Almuzara M.N."/>
            <person name="Traglia G.M."/>
            <person name="Santos C.S."/>
            <person name="Rocha D.J.P.G."/>
            <person name="Aguiar E.R.G.R."/>
            <person name="Vay C.A."/>
        </authorList>
    </citation>
    <scope>NUCLEOTIDE SEQUENCE [LARGE SCALE GENOMIC DNA]</scope>
    <source>
        <strain evidence="14 15">272</strain>
    </source>
</reference>
<dbReference type="Gene3D" id="1.10.3720.10">
    <property type="entry name" value="MetI-like"/>
    <property type="match status" value="1"/>
</dbReference>
<dbReference type="AlphaFoldDB" id="A0A540R4F2"/>
<feature type="domain" description="ABC transmembrane type-1" evidence="13">
    <location>
        <begin position="118"/>
        <end position="307"/>
    </location>
</feature>
<gene>
    <name evidence="14" type="ORF">EJK80_11800</name>
</gene>
<evidence type="ECO:0000256" key="12">
    <source>
        <dbReference type="RuleBase" id="RU363032"/>
    </source>
</evidence>
<keyword evidence="7" id="KW-0653">Protein transport</keyword>
<protein>
    <recommendedName>
        <fullName evidence="11">Oligopeptide transport system permease protein OppC</fullName>
    </recommendedName>
</protein>
<dbReference type="InterPro" id="IPR000515">
    <property type="entry name" value="MetI-like"/>
</dbReference>
<evidence type="ECO:0000256" key="4">
    <source>
        <dbReference type="ARBA" id="ARBA00022519"/>
    </source>
</evidence>
<dbReference type="Pfam" id="PF12911">
    <property type="entry name" value="OppC_N"/>
    <property type="match status" value="1"/>
</dbReference>
<evidence type="ECO:0000256" key="2">
    <source>
        <dbReference type="ARBA" id="ARBA00022448"/>
    </source>
</evidence>
<dbReference type="Proteomes" id="UP000318080">
    <property type="component" value="Unassembled WGS sequence"/>
</dbReference>
<dbReference type="GO" id="GO:0005886">
    <property type="term" value="C:plasma membrane"/>
    <property type="evidence" value="ECO:0007669"/>
    <property type="project" value="UniProtKB-SubCell"/>
</dbReference>
<dbReference type="EMBL" id="VHIR01000022">
    <property type="protein sequence ID" value="TQE42625.1"/>
    <property type="molecule type" value="Genomic_DNA"/>
</dbReference>
<evidence type="ECO:0000256" key="10">
    <source>
        <dbReference type="ARBA" id="ARBA00024202"/>
    </source>
</evidence>
<evidence type="ECO:0000313" key="15">
    <source>
        <dbReference type="Proteomes" id="UP000318080"/>
    </source>
</evidence>
<evidence type="ECO:0000256" key="5">
    <source>
        <dbReference type="ARBA" id="ARBA00022692"/>
    </source>
</evidence>
<dbReference type="GO" id="GO:0015833">
    <property type="term" value="P:peptide transport"/>
    <property type="evidence" value="ECO:0007669"/>
    <property type="project" value="UniProtKB-KW"/>
</dbReference>
<dbReference type="CDD" id="cd06261">
    <property type="entry name" value="TM_PBP2"/>
    <property type="match status" value="1"/>
</dbReference>
<evidence type="ECO:0000256" key="6">
    <source>
        <dbReference type="ARBA" id="ARBA00022856"/>
    </source>
</evidence>
<keyword evidence="5 12" id="KW-0812">Transmembrane</keyword>
<feature type="transmembrane region" description="Helical" evidence="12">
    <location>
        <begin position="181"/>
        <end position="206"/>
    </location>
</feature>
<feature type="transmembrane region" description="Helical" evidence="12">
    <location>
        <begin position="227"/>
        <end position="248"/>
    </location>
</feature>
<feature type="transmembrane region" description="Helical" evidence="12">
    <location>
        <begin position="289"/>
        <end position="310"/>
    </location>
</feature>
<dbReference type="STRING" id="1686286.GCA_900092335_00101"/>
<keyword evidence="2 12" id="KW-0813">Transport</keyword>
<keyword evidence="4" id="KW-0997">Cell inner membrane</keyword>
<evidence type="ECO:0000256" key="1">
    <source>
        <dbReference type="ARBA" id="ARBA00004429"/>
    </source>
</evidence>
<dbReference type="PANTHER" id="PTHR43386:SF2">
    <property type="entry name" value="OLIGOPEPTIDE TRANSPORT SYSTEM PERMEASE PROTEIN OPPC"/>
    <property type="match status" value="1"/>
</dbReference>
<keyword evidence="3" id="KW-1003">Cell membrane</keyword>
<dbReference type="GO" id="GO:0055085">
    <property type="term" value="P:transmembrane transport"/>
    <property type="evidence" value="ECO:0007669"/>
    <property type="project" value="InterPro"/>
</dbReference>
<feature type="transmembrane region" description="Helical" evidence="12">
    <location>
        <begin position="124"/>
        <end position="146"/>
    </location>
</feature>
<dbReference type="Pfam" id="PF00528">
    <property type="entry name" value="BPD_transp_1"/>
    <property type="match status" value="1"/>
</dbReference>
<evidence type="ECO:0000256" key="7">
    <source>
        <dbReference type="ARBA" id="ARBA00022927"/>
    </source>
</evidence>
<dbReference type="InterPro" id="IPR035906">
    <property type="entry name" value="MetI-like_sf"/>
</dbReference>
<keyword evidence="15" id="KW-1185">Reference proteome</keyword>
<sequence length="324" mass="34792">MSELSAQSELHAGQRLNTAEAQSTLIAELKSEPGADGVAKGTARWKLYVRRYFRNKMAVVGLAILVFLILVAVFGGFFAQWDYRDPDFLNLSTPPSPEHWLGTTDAGNDLYAQVVHGLGRSLTIAILVSLFTLVISALVGAGAALWGGKVEKAVLAVIHFLLSIPTFLLIALVVSDSGGDWRLLIVVLIAFGWMYQARVIWSLALTVREQDYVRAADYMGVSRFKTVIRHVIPNIGSLLIIQFVFGVVGTVGSETALSFLGLGVKLPDVSLGTLLQGGTASVQSAPWQFYVPAITLTLLTVSMAFIGDGLRDALDPNSKSGGKA</sequence>
<dbReference type="PROSITE" id="PS50928">
    <property type="entry name" value="ABC_TM1"/>
    <property type="match status" value="1"/>
</dbReference>
<evidence type="ECO:0000256" key="9">
    <source>
        <dbReference type="ARBA" id="ARBA00023136"/>
    </source>
</evidence>
<keyword evidence="8 12" id="KW-1133">Transmembrane helix</keyword>
<comment type="similarity">
    <text evidence="10">Belongs to the binding-protein-dependent transport system permease family. OppBC subfamily.</text>
</comment>
<dbReference type="PANTHER" id="PTHR43386">
    <property type="entry name" value="OLIGOPEPTIDE TRANSPORT SYSTEM PERMEASE PROTEIN APPC"/>
    <property type="match status" value="1"/>
</dbReference>
<accession>A0A540R4F2</accession>
<dbReference type="InterPro" id="IPR025966">
    <property type="entry name" value="OppC_N"/>
</dbReference>
<organism evidence="14 15">
    <name type="scientific">Corynebacterium phoceense</name>
    <dbReference type="NCBI Taxonomy" id="1686286"/>
    <lineage>
        <taxon>Bacteria</taxon>
        <taxon>Bacillati</taxon>
        <taxon>Actinomycetota</taxon>
        <taxon>Actinomycetes</taxon>
        <taxon>Mycobacteriales</taxon>
        <taxon>Corynebacteriaceae</taxon>
        <taxon>Corynebacterium</taxon>
    </lineage>
</organism>
<dbReference type="GO" id="GO:0015031">
    <property type="term" value="P:protein transport"/>
    <property type="evidence" value="ECO:0007669"/>
    <property type="project" value="UniProtKB-KW"/>
</dbReference>
<dbReference type="InterPro" id="IPR050366">
    <property type="entry name" value="BP-dependent_transpt_permease"/>
</dbReference>
<evidence type="ECO:0000256" key="8">
    <source>
        <dbReference type="ARBA" id="ARBA00022989"/>
    </source>
</evidence>
<comment type="subcellular location">
    <subcellularLocation>
        <location evidence="1">Cell inner membrane</location>
        <topology evidence="1">Multi-pass membrane protein</topology>
    </subcellularLocation>
    <subcellularLocation>
        <location evidence="12">Cell membrane</location>
        <topology evidence="12">Multi-pass membrane protein</topology>
    </subcellularLocation>
</comment>
<evidence type="ECO:0000256" key="3">
    <source>
        <dbReference type="ARBA" id="ARBA00022475"/>
    </source>
</evidence>
<feature type="transmembrane region" description="Helical" evidence="12">
    <location>
        <begin position="153"/>
        <end position="175"/>
    </location>
</feature>
<evidence type="ECO:0000259" key="13">
    <source>
        <dbReference type="PROSITE" id="PS50928"/>
    </source>
</evidence>
<keyword evidence="9 12" id="KW-0472">Membrane</keyword>
<comment type="caution">
    <text evidence="14">The sequence shown here is derived from an EMBL/GenBank/DDBJ whole genome shotgun (WGS) entry which is preliminary data.</text>
</comment>
<dbReference type="SUPFAM" id="SSF161098">
    <property type="entry name" value="MetI-like"/>
    <property type="match status" value="1"/>
</dbReference>
<name>A0A540R4F2_9CORY</name>
<proteinExistence type="inferred from homology"/>
<feature type="transmembrane region" description="Helical" evidence="12">
    <location>
        <begin position="57"/>
        <end position="81"/>
    </location>
</feature>
<evidence type="ECO:0000256" key="11">
    <source>
        <dbReference type="ARBA" id="ARBA00072251"/>
    </source>
</evidence>
<evidence type="ECO:0000313" key="14">
    <source>
        <dbReference type="EMBL" id="TQE42625.1"/>
    </source>
</evidence>
<keyword evidence="6" id="KW-0571">Peptide transport</keyword>